<gene>
    <name evidence="5" type="ORF">METZ01_LOCUS445553</name>
</gene>
<name>A0A382ZBW3_9ZZZZ</name>
<dbReference type="SUPFAM" id="SSF52540">
    <property type="entry name" value="P-loop containing nucleoside triphosphate hydrolases"/>
    <property type="match status" value="1"/>
</dbReference>
<dbReference type="InterPro" id="IPR003439">
    <property type="entry name" value="ABC_transporter-like_ATP-bd"/>
</dbReference>
<dbReference type="PANTHER" id="PTHR42939:SF1">
    <property type="entry name" value="ABC TRANSPORTER ATP-BINDING PROTEIN ALBC-RELATED"/>
    <property type="match status" value="1"/>
</dbReference>
<evidence type="ECO:0000259" key="4">
    <source>
        <dbReference type="Pfam" id="PF00005"/>
    </source>
</evidence>
<proteinExistence type="predicted"/>
<keyword evidence="2" id="KW-0547">Nucleotide-binding</keyword>
<evidence type="ECO:0000256" key="2">
    <source>
        <dbReference type="ARBA" id="ARBA00022741"/>
    </source>
</evidence>
<dbReference type="GO" id="GO:0005524">
    <property type="term" value="F:ATP binding"/>
    <property type="evidence" value="ECO:0007669"/>
    <property type="project" value="UniProtKB-KW"/>
</dbReference>
<dbReference type="Pfam" id="PF00005">
    <property type="entry name" value="ABC_tran"/>
    <property type="match status" value="1"/>
</dbReference>
<feature type="non-terminal residue" evidence="5">
    <location>
        <position position="69"/>
    </location>
</feature>
<dbReference type="Gene3D" id="3.40.50.300">
    <property type="entry name" value="P-loop containing nucleotide triphosphate hydrolases"/>
    <property type="match status" value="1"/>
</dbReference>
<keyword evidence="1" id="KW-0813">Transport</keyword>
<keyword evidence="3" id="KW-0067">ATP-binding</keyword>
<protein>
    <recommendedName>
        <fullName evidence="4">ABC transporter domain-containing protein</fullName>
    </recommendedName>
</protein>
<evidence type="ECO:0000313" key="5">
    <source>
        <dbReference type="EMBL" id="SVD92699.1"/>
    </source>
</evidence>
<dbReference type="InterPro" id="IPR051782">
    <property type="entry name" value="ABC_Transporter_VariousFunc"/>
</dbReference>
<dbReference type="GO" id="GO:0016887">
    <property type="term" value="F:ATP hydrolysis activity"/>
    <property type="evidence" value="ECO:0007669"/>
    <property type="project" value="InterPro"/>
</dbReference>
<evidence type="ECO:0000256" key="3">
    <source>
        <dbReference type="ARBA" id="ARBA00022840"/>
    </source>
</evidence>
<dbReference type="InterPro" id="IPR027417">
    <property type="entry name" value="P-loop_NTPase"/>
</dbReference>
<feature type="domain" description="ABC transporter" evidence="4">
    <location>
        <begin position="20"/>
        <end position="67"/>
    </location>
</feature>
<accession>A0A382ZBW3</accession>
<sequence length="69" mass="7383">MNNIIEISNVSKNYGSVKALRNLNLSVGEGEIFGFLGPNGAGKTTTLRILVDYIRSSSGTCKIFGMDTV</sequence>
<reference evidence="5" key="1">
    <citation type="submission" date="2018-05" db="EMBL/GenBank/DDBJ databases">
        <authorList>
            <person name="Lanie J.A."/>
            <person name="Ng W.-L."/>
            <person name="Kazmierczak K.M."/>
            <person name="Andrzejewski T.M."/>
            <person name="Davidsen T.M."/>
            <person name="Wayne K.J."/>
            <person name="Tettelin H."/>
            <person name="Glass J.I."/>
            <person name="Rusch D."/>
            <person name="Podicherti R."/>
            <person name="Tsui H.-C.T."/>
            <person name="Winkler M.E."/>
        </authorList>
    </citation>
    <scope>NUCLEOTIDE SEQUENCE</scope>
</reference>
<dbReference type="AlphaFoldDB" id="A0A382ZBW3"/>
<evidence type="ECO:0000256" key="1">
    <source>
        <dbReference type="ARBA" id="ARBA00022448"/>
    </source>
</evidence>
<dbReference type="PANTHER" id="PTHR42939">
    <property type="entry name" value="ABC TRANSPORTER ATP-BINDING PROTEIN ALBC-RELATED"/>
    <property type="match status" value="1"/>
</dbReference>
<dbReference type="EMBL" id="UINC01182466">
    <property type="protein sequence ID" value="SVD92699.1"/>
    <property type="molecule type" value="Genomic_DNA"/>
</dbReference>
<organism evidence="5">
    <name type="scientific">marine metagenome</name>
    <dbReference type="NCBI Taxonomy" id="408172"/>
    <lineage>
        <taxon>unclassified sequences</taxon>
        <taxon>metagenomes</taxon>
        <taxon>ecological metagenomes</taxon>
    </lineage>
</organism>